<dbReference type="PANTHER" id="PTHR30534:SF0">
    <property type="entry name" value="FLAGELLAR MOTOR SWITCH PROTEIN FLIG"/>
    <property type="match status" value="1"/>
</dbReference>
<sequence length="385" mass="40832">MTVTTNAPGTGVQDTLVGPPGGTGANVTQTITVDAVDSGESRLPVETMRRIAAMSGVQKVALVLMQMTQERAATVMSLFSEEETGEVAAEIMRTQVVDPDLAVAALDEFYDMALSGSPRPRGGKDLAVGLLEASLGADKAADVVERLVASMQGKAFEYLDGTEPGQIISLLDGEHPQTVALVLAHLSATVASSVLANLADDYRTDVAQALATMGTASPEAVKLVSDQFRARMGASIVPRQPVEIIGGVQPLVDIINRSDVATEKALLEGLEARDPALADEVRSRMLTFEDIASFEARDVQIILRGVEMAVLALAMKGTTARVVEAVTTNISARNRTLLDEEIAGLGGVRVSQVEEARAEIVRIVRDLEADEKITIHRTDGDELVY</sequence>
<dbReference type="Gene3D" id="1.10.220.30">
    <property type="match status" value="3"/>
</dbReference>
<evidence type="ECO:0000256" key="8">
    <source>
        <dbReference type="ARBA" id="ARBA00023136"/>
    </source>
</evidence>
<keyword evidence="14" id="KW-0966">Cell projection</keyword>
<keyword evidence="14" id="KW-0282">Flagellum</keyword>
<feature type="region of interest" description="Disordered" evidence="10">
    <location>
        <begin position="1"/>
        <end position="24"/>
    </location>
</feature>
<evidence type="ECO:0000256" key="5">
    <source>
        <dbReference type="ARBA" id="ARBA00022475"/>
    </source>
</evidence>
<evidence type="ECO:0000256" key="4">
    <source>
        <dbReference type="ARBA" id="ARBA00021870"/>
    </source>
</evidence>
<evidence type="ECO:0000256" key="10">
    <source>
        <dbReference type="SAM" id="MobiDB-lite"/>
    </source>
</evidence>
<keyword evidence="9" id="KW-0975">Bacterial flagellum</keyword>
<evidence type="ECO:0000256" key="1">
    <source>
        <dbReference type="ARBA" id="ARBA00004117"/>
    </source>
</evidence>
<dbReference type="NCBIfam" id="TIGR00207">
    <property type="entry name" value="fliG"/>
    <property type="match status" value="1"/>
</dbReference>
<reference evidence="14 15" key="1">
    <citation type="submission" date="2021-01" db="EMBL/GenBank/DDBJ databases">
        <title>Sequencing the genomes of 1000 actinobacteria strains.</title>
        <authorList>
            <person name="Klenk H.-P."/>
        </authorList>
    </citation>
    <scope>NUCLEOTIDE SEQUENCE [LARGE SCALE GENOMIC DNA]</scope>
    <source>
        <strain evidence="14 15">DSM 46000</strain>
    </source>
</reference>
<protein>
    <recommendedName>
        <fullName evidence="4">Flagellar motor switch protein FliG</fullName>
    </recommendedName>
</protein>
<comment type="subcellular location">
    <subcellularLocation>
        <location evidence="1">Bacterial flagellum basal body</location>
    </subcellularLocation>
    <subcellularLocation>
        <location evidence="2">Cell membrane</location>
        <topology evidence="2">Peripheral membrane protein</topology>
        <orientation evidence="2">Cytoplasmic side</orientation>
    </subcellularLocation>
</comment>
<feature type="domain" description="Flagellar motor switch protein FliG middle" evidence="12">
    <location>
        <begin position="164"/>
        <end position="232"/>
    </location>
</feature>
<evidence type="ECO:0000256" key="3">
    <source>
        <dbReference type="ARBA" id="ARBA00010299"/>
    </source>
</evidence>
<comment type="caution">
    <text evidence="14">The sequence shown here is derived from an EMBL/GenBank/DDBJ whole genome shotgun (WGS) entry which is preliminary data.</text>
</comment>
<dbReference type="InterPro" id="IPR000090">
    <property type="entry name" value="Flg_Motor_Flig"/>
</dbReference>
<dbReference type="Pfam" id="PF14841">
    <property type="entry name" value="FliG_M"/>
    <property type="match status" value="1"/>
</dbReference>
<evidence type="ECO:0000256" key="7">
    <source>
        <dbReference type="ARBA" id="ARBA00022779"/>
    </source>
</evidence>
<dbReference type="RefSeq" id="WP_239525156.1">
    <property type="nucleotide sequence ID" value="NZ_BAAAVF010000016.1"/>
</dbReference>
<dbReference type="SUPFAM" id="SSF48029">
    <property type="entry name" value="FliG"/>
    <property type="match status" value="2"/>
</dbReference>
<evidence type="ECO:0000259" key="13">
    <source>
        <dbReference type="Pfam" id="PF14842"/>
    </source>
</evidence>
<keyword evidence="6" id="KW-0145">Chemotaxis</keyword>
<organism evidence="14 15">
    <name type="scientific">Oerskovia jenensis</name>
    <dbReference type="NCBI Taxonomy" id="162169"/>
    <lineage>
        <taxon>Bacteria</taxon>
        <taxon>Bacillati</taxon>
        <taxon>Actinomycetota</taxon>
        <taxon>Actinomycetes</taxon>
        <taxon>Micrococcales</taxon>
        <taxon>Cellulomonadaceae</taxon>
        <taxon>Oerskovia</taxon>
    </lineage>
</organism>
<dbReference type="InterPro" id="IPR011002">
    <property type="entry name" value="FliG_a-hlx"/>
</dbReference>
<evidence type="ECO:0000313" key="14">
    <source>
        <dbReference type="EMBL" id="MBM7478471.1"/>
    </source>
</evidence>
<evidence type="ECO:0000259" key="11">
    <source>
        <dbReference type="Pfam" id="PF01706"/>
    </source>
</evidence>
<proteinExistence type="inferred from homology"/>
<evidence type="ECO:0000256" key="2">
    <source>
        <dbReference type="ARBA" id="ARBA00004413"/>
    </source>
</evidence>
<keyword evidence="7" id="KW-0283">Flagellar rotation</keyword>
<name>A0ABS2LDI5_9CELL</name>
<dbReference type="InterPro" id="IPR028263">
    <property type="entry name" value="FliG_N"/>
</dbReference>
<dbReference type="InterPro" id="IPR023087">
    <property type="entry name" value="Flg_Motor_Flig_C"/>
</dbReference>
<keyword evidence="8" id="KW-0472">Membrane</keyword>
<dbReference type="PRINTS" id="PR00954">
    <property type="entry name" value="FLGMOTORFLIG"/>
</dbReference>
<accession>A0ABS2LDI5</accession>
<dbReference type="Pfam" id="PF01706">
    <property type="entry name" value="FliG_C"/>
    <property type="match status" value="1"/>
</dbReference>
<evidence type="ECO:0000256" key="6">
    <source>
        <dbReference type="ARBA" id="ARBA00022500"/>
    </source>
</evidence>
<keyword evidence="14" id="KW-0969">Cilium</keyword>
<keyword evidence="15" id="KW-1185">Reference proteome</keyword>
<feature type="domain" description="Flagellar motor switch protein FliG C-terminal" evidence="11">
    <location>
        <begin position="269"/>
        <end position="375"/>
    </location>
</feature>
<evidence type="ECO:0000256" key="9">
    <source>
        <dbReference type="ARBA" id="ARBA00023143"/>
    </source>
</evidence>
<dbReference type="InterPro" id="IPR032779">
    <property type="entry name" value="FliG_M"/>
</dbReference>
<dbReference type="EMBL" id="JAFBBO010000001">
    <property type="protein sequence ID" value="MBM7478471.1"/>
    <property type="molecule type" value="Genomic_DNA"/>
</dbReference>
<dbReference type="PANTHER" id="PTHR30534">
    <property type="entry name" value="FLAGELLAR MOTOR SWITCH PROTEIN FLIG"/>
    <property type="match status" value="1"/>
</dbReference>
<feature type="domain" description="Flagellar motor switch protein FliG N-terminal" evidence="13">
    <location>
        <begin position="54"/>
        <end position="156"/>
    </location>
</feature>
<dbReference type="Proteomes" id="UP000698059">
    <property type="component" value="Unassembled WGS sequence"/>
</dbReference>
<dbReference type="Pfam" id="PF14842">
    <property type="entry name" value="FliG_N"/>
    <property type="match status" value="1"/>
</dbReference>
<gene>
    <name evidence="14" type="ORF">JOD49_001391</name>
</gene>
<comment type="similarity">
    <text evidence="3">Belongs to the FliG family.</text>
</comment>
<keyword evidence="5" id="KW-1003">Cell membrane</keyword>
<evidence type="ECO:0000313" key="15">
    <source>
        <dbReference type="Proteomes" id="UP000698059"/>
    </source>
</evidence>
<evidence type="ECO:0000259" key="12">
    <source>
        <dbReference type="Pfam" id="PF14841"/>
    </source>
</evidence>